<dbReference type="Proteomes" id="UP000886381">
    <property type="component" value="Unassembled WGS sequence"/>
</dbReference>
<dbReference type="PANTHER" id="PTHR34404:SF2">
    <property type="entry name" value="CONSERVED SERINE RICH PROTEIN"/>
    <property type="match status" value="1"/>
</dbReference>
<dbReference type="SMART" id="SM00834">
    <property type="entry name" value="CxxC_CXXC_SSSS"/>
    <property type="match status" value="1"/>
</dbReference>
<dbReference type="PANTHER" id="PTHR34404">
    <property type="entry name" value="REGULATORY PROTEIN, FMDB FAMILY"/>
    <property type="match status" value="1"/>
</dbReference>
<proteinExistence type="predicted"/>
<accession>A0A7V0LUM3</accession>
<dbReference type="EMBL" id="DRDR01000066">
    <property type="protein sequence ID" value="HDL60106.1"/>
    <property type="molecule type" value="Genomic_DNA"/>
</dbReference>
<dbReference type="Pfam" id="PF09723">
    <property type="entry name" value="Zn_ribbon_8"/>
    <property type="match status" value="1"/>
</dbReference>
<sequence length="75" mass="8605">MPIYEYKCKKCGKIWEILVLPHEEQPGICPECGGELERIYSGSVGLVFKGSGFYITDYANKQKEKSKKSEEKKKE</sequence>
<feature type="domain" description="Putative regulatory protein FmdB zinc ribbon" evidence="1">
    <location>
        <begin position="1"/>
        <end position="41"/>
    </location>
</feature>
<dbReference type="AlphaFoldDB" id="A0A7V0LUM3"/>
<organism evidence="2">
    <name type="scientific">candidate division WOR-3 bacterium</name>
    <dbReference type="NCBI Taxonomy" id="2052148"/>
    <lineage>
        <taxon>Bacteria</taxon>
        <taxon>Bacteria division WOR-3</taxon>
    </lineage>
</organism>
<evidence type="ECO:0000259" key="1">
    <source>
        <dbReference type="SMART" id="SM00834"/>
    </source>
</evidence>
<dbReference type="NCBIfam" id="TIGR02605">
    <property type="entry name" value="CxxC_CxxC_SSSS"/>
    <property type="match status" value="1"/>
</dbReference>
<dbReference type="InterPro" id="IPR013429">
    <property type="entry name" value="Regulatory_FmdB_Zinc_ribbon"/>
</dbReference>
<evidence type="ECO:0000313" key="2">
    <source>
        <dbReference type="EMBL" id="HDL60106.1"/>
    </source>
</evidence>
<reference evidence="2" key="1">
    <citation type="journal article" date="2020" name="mSystems">
        <title>Genome- and Community-Level Interaction Insights into Carbon Utilization and Element Cycling Functions of Hydrothermarchaeota in Hydrothermal Sediment.</title>
        <authorList>
            <person name="Zhou Z."/>
            <person name="Liu Y."/>
            <person name="Xu W."/>
            <person name="Pan J."/>
            <person name="Luo Z.H."/>
            <person name="Li M."/>
        </authorList>
    </citation>
    <scope>NUCLEOTIDE SEQUENCE [LARGE SCALE GENOMIC DNA]</scope>
    <source>
        <strain evidence="2">HyVt-28</strain>
    </source>
</reference>
<comment type="caution">
    <text evidence="2">The sequence shown here is derived from an EMBL/GenBank/DDBJ whole genome shotgun (WGS) entry which is preliminary data.</text>
</comment>
<gene>
    <name evidence="2" type="ORF">ENH14_01480</name>
</gene>
<dbReference type="Gene3D" id="2.20.28.30">
    <property type="entry name" value="RNA polymerase ii, chain L"/>
    <property type="match status" value="1"/>
</dbReference>
<name>A0A7V0LUM3_UNCW3</name>
<protein>
    <submittedName>
        <fullName evidence="2">Zinc ribbon domain-containing protein</fullName>
    </submittedName>
</protein>